<comment type="caution">
    <text evidence="9">The sequence shown here is derived from an EMBL/GenBank/DDBJ whole genome shotgun (WGS) entry which is preliminary data.</text>
</comment>
<evidence type="ECO:0000256" key="1">
    <source>
        <dbReference type="ARBA" id="ARBA00001962"/>
    </source>
</evidence>
<keyword evidence="7" id="KW-0443">Lipid metabolism</keyword>
<keyword evidence="3 6" id="KW-0223">Dioxygenase</keyword>
<keyword evidence="7" id="KW-0275">Fatty acid biosynthesis</keyword>
<dbReference type="InterPro" id="IPR000907">
    <property type="entry name" value="LipOase"/>
</dbReference>
<organism evidence="9 10">
    <name type="scientific">Coccomyxa subellipsoidea (strain C-169)</name>
    <name type="common">Green microalga</name>
    <dbReference type="NCBI Taxonomy" id="574566"/>
    <lineage>
        <taxon>Eukaryota</taxon>
        <taxon>Viridiplantae</taxon>
        <taxon>Chlorophyta</taxon>
        <taxon>core chlorophytes</taxon>
        <taxon>Trebouxiophyceae</taxon>
        <taxon>Trebouxiophyceae incertae sedis</taxon>
        <taxon>Coccomyxaceae</taxon>
        <taxon>Coccomyxa</taxon>
        <taxon>Coccomyxa subellipsoidea</taxon>
    </lineage>
</organism>
<dbReference type="eggNOG" id="ENOG502QQSP">
    <property type="taxonomic scope" value="Eukaryota"/>
</dbReference>
<dbReference type="PROSITE" id="PS51393">
    <property type="entry name" value="LIPOXYGENASE_3"/>
    <property type="match status" value="1"/>
</dbReference>
<dbReference type="EC" id="1.13.11.-" evidence="7"/>
<evidence type="ECO:0000259" key="8">
    <source>
        <dbReference type="PROSITE" id="PS51393"/>
    </source>
</evidence>
<keyword evidence="7" id="KW-0276">Fatty acid metabolism</keyword>
<dbReference type="AlphaFoldDB" id="I0YJS7"/>
<evidence type="ECO:0000313" key="9">
    <source>
        <dbReference type="EMBL" id="EIE18646.1"/>
    </source>
</evidence>
<dbReference type="GO" id="GO:0031408">
    <property type="term" value="P:oxylipin biosynthetic process"/>
    <property type="evidence" value="ECO:0007669"/>
    <property type="project" value="UniProtKB-UniRule"/>
</dbReference>
<name>I0YJS7_COCSC</name>
<comment type="function">
    <text evidence="7">Plant lipoxygenase may be involved in a number of diverse aspects of plant physiology including growth and development, pest resistance, and senescence or responses to wounding.</text>
</comment>
<dbReference type="EMBL" id="AGSI01000022">
    <property type="protein sequence ID" value="EIE18646.1"/>
    <property type="molecule type" value="Genomic_DNA"/>
</dbReference>
<proteinExistence type="inferred from homology"/>
<dbReference type="PROSITE" id="PS00711">
    <property type="entry name" value="LIPOXYGENASE_1"/>
    <property type="match status" value="1"/>
</dbReference>
<reference evidence="9 10" key="1">
    <citation type="journal article" date="2012" name="Genome Biol.">
        <title>The genome of the polar eukaryotic microalga coccomyxa subellipsoidea reveals traits of cold adaptation.</title>
        <authorList>
            <person name="Blanc G."/>
            <person name="Agarkova I."/>
            <person name="Grimwood J."/>
            <person name="Kuo A."/>
            <person name="Brueggeman A."/>
            <person name="Dunigan D."/>
            <person name="Gurnon J."/>
            <person name="Ladunga I."/>
            <person name="Lindquist E."/>
            <person name="Lucas S."/>
            <person name="Pangilinan J."/>
            <person name="Proschold T."/>
            <person name="Salamov A."/>
            <person name="Schmutz J."/>
            <person name="Weeks D."/>
            <person name="Yamada T."/>
            <person name="Claverie J.M."/>
            <person name="Grigoriev I."/>
            <person name="Van Etten J."/>
            <person name="Lomsadze A."/>
            <person name="Borodovsky M."/>
        </authorList>
    </citation>
    <scope>NUCLEOTIDE SEQUENCE [LARGE SCALE GENOMIC DNA]</scope>
    <source>
        <strain evidence="9 10">C-169</strain>
    </source>
</reference>
<keyword evidence="2 6" id="KW-0479">Metal-binding</keyword>
<dbReference type="GO" id="GO:0006633">
    <property type="term" value="P:fatty acid biosynthetic process"/>
    <property type="evidence" value="ECO:0007669"/>
    <property type="project" value="UniProtKB-KW"/>
</dbReference>
<dbReference type="PANTHER" id="PTHR11771">
    <property type="entry name" value="LIPOXYGENASE"/>
    <property type="match status" value="1"/>
</dbReference>
<dbReference type="InterPro" id="IPR036226">
    <property type="entry name" value="LipOase_C_sf"/>
</dbReference>
<keyword evidence="7" id="KW-0925">Oxylipin biosynthesis</keyword>
<evidence type="ECO:0000256" key="2">
    <source>
        <dbReference type="ARBA" id="ARBA00022723"/>
    </source>
</evidence>
<comment type="similarity">
    <text evidence="6">Belongs to the lipoxygenase family.</text>
</comment>
<dbReference type="Gene3D" id="1.20.245.10">
    <property type="entry name" value="Lipoxygenase-1, Domain 5"/>
    <property type="match status" value="1"/>
</dbReference>
<evidence type="ECO:0000256" key="7">
    <source>
        <dbReference type="RuleBase" id="RU003975"/>
    </source>
</evidence>
<dbReference type="GeneID" id="17036748"/>
<gene>
    <name evidence="9" type="ORF">COCSUDRAFT_31564</name>
</gene>
<dbReference type="InterPro" id="IPR001246">
    <property type="entry name" value="LipOase_plant"/>
</dbReference>
<dbReference type="GO" id="GO:0034440">
    <property type="term" value="P:lipid oxidation"/>
    <property type="evidence" value="ECO:0007669"/>
    <property type="project" value="InterPro"/>
</dbReference>
<comment type="pathway">
    <text evidence="7">Lipid metabolism; oxylipin biosynthesis.</text>
</comment>
<dbReference type="SUPFAM" id="SSF48484">
    <property type="entry name" value="Lipoxigenase"/>
    <property type="match status" value="1"/>
</dbReference>
<keyword evidence="10" id="KW-1185">Reference proteome</keyword>
<dbReference type="Proteomes" id="UP000007264">
    <property type="component" value="Unassembled WGS sequence"/>
</dbReference>
<dbReference type="InterPro" id="IPR020834">
    <property type="entry name" value="LipOase_CS"/>
</dbReference>
<dbReference type="InterPro" id="IPR013819">
    <property type="entry name" value="LipOase_C"/>
</dbReference>
<dbReference type="OrthoDB" id="407298at2759"/>
<accession>I0YJS7</accession>
<keyword evidence="4 6" id="KW-0560">Oxidoreductase</keyword>
<dbReference type="GO" id="GO:0016702">
    <property type="term" value="F:oxidoreductase activity, acting on single donors with incorporation of molecular oxygen, incorporation of two atoms of oxygen"/>
    <property type="evidence" value="ECO:0007669"/>
    <property type="project" value="InterPro"/>
</dbReference>
<dbReference type="UniPathway" id="UPA00382"/>
<keyword evidence="5 6" id="KW-0408">Iron</keyword>
<dbReference type="PRINTS" id="PR00087">
    <property type="entry name" value="LIPOXYGENASE"/>
</dbReference>
<evidence type="ECO:0000256" key="5">
    <source>
        <dbReference type="ARBA" id="ARBA00023004"/>
    </source>
</evidence>
<dbReference type="RefSeq" id="XP_005643190.1">
    <property type="nucleotide sequence ID" value="XM_005643133.1"/>
</dbReference>
<comment type="cofactor">
    <cofactor evidence="1 6">
        <name>Fe cation</name>
        <dbReference type="ChEBI" id="CHEBI:24875"/>
    </cofactor>
</comment>
<dbReference type="Gene3D" id="3.10.450.60">
    <property type="match status" value="1"/>
</dbReference>
<keyword evidence="7" id="KW-0444">Lipid biosynthesis</keyword>
<sequence>MLPLWISPSSNGACVQGERIFFSSDAKLPQDTSGPIAKLRQKELYAIQASGTEQRKSPDRIYDYQAYNDLGNPVKSPDLERPTLGGTAFPFPRRLRTGRPLVPGTEYEVAPPKQLCAPKIIKARQHTRTALKCSDRHLLRALKWGKTGMETSTISNVDCSVTKTACRPKACALTPSSCVTSRPRQASKFKLPRVRRNRQLVWCSDEEFGRQYLAGQHPCFIQAVTPKWLHEETLFTDESIGGGSQYSLITGLLEGKTLTERLEEGGRLYRADYTAGFADYIERINAQKIPEGATNVSWLTKDRTQHAGKALFYYTDNGYMLPVAIELQKKLGQEGTVYTPYDVKELWQLAKEIISSLDCGYHQLVSHYLRAHACQEPFIIATMRHLSALHPVYKLMLPHFRYTMHINANARSILINADGTLEQTFTSGRYTMELASYVYKNLYRFDQQDFEADLILRWNPVRDSAERLVPALDYPYAQDGLDIWYAMRDWFGAYLQLYYASDVKLKEDVEIQSWWTEIQAEGHPDKTEGWPALDTVTDLRDILTTIAFTGSAHHAAVNFGQYDYSGYMPNRPALIRKPIPEKGGAGVKELKESYESELLSYLPNPEDSLAAALLYVVLSSHAPNEEYLDHKIPQWIDDRNARAAHENFLTALAKLDEDISARNRSGSKIRGVVGTRGLPYELLRPNSKAGVTSRGVPCSTSI</sequence>
<protein>
    <recommendedName>
        <fullName evidence="7">Lipoxygenase</fullName>
        <ecNumber evidence="7">1.13.11.-</ecNumber>
    </recommendedName>
</protein>
<evidence type="ECO:0000313" key="10">
    <source>
        <dbReference type="Proteomes" id="UP000007264"/>
    </source>
</evidence>
<dbReference type="PRINTS" id="PR00468">
    <property type="entry name" value="PLTLPOXGNASE"/>
</dbReference>
<evidence type="ECO:0000256" key="4">
    <source>
        <dbReference type="ARBA" id="ARBA00023002"/>
    </source>
</evidence>
<evidence type="ECO:0000256" key="6">
    <source>
        <dbReference type="RuleBase" id="RU003974"/>
    </source>
</evidence>
<feature type="domain" description="Lipoxygenase" evidence="8">
    <location>
        <begin position="26"/>
        <end position="702"/>
    </location>
</feature>
<dbReference type="STRING" id="574566.I0YJS7"/>
<dbReference type="GO" id="GO:0046872">
    <property type="term" value="F:metal ion binding"/>
    <property type="evidence" value="ECO:0007669"/>
    <property type="project" value="UniProtKB-UniRule"/>
</dbReference>
<dbReference type="InterPro" id="IPR020833">
    <property type="entry name" value="LipOase_Fe_BS"/>
</dbReference>
<evidence type="ECO:0000256" key="3">
    <source>
        <dbReference type="ARBA" id="ARBA00022964"/>
    </source>
</evidence>
<dbReference type="KEGG" id="csl:COCSUDRAFT_31564"/>
<dbReference type="Pfam" id="PF00305">
    <property type="entry name" value="Lipoxygenase"/>
    <property type="match status" value="1"/>
</dbReference>
<dbReference type="Gene3D" id="4.10.375.10">
    <property type="entry name" value="Lipoxygenase-1, Domain 2"/>
    <property type="match status" value="1"/>
</dbReference>
<dbReference type="PROSITE" id="PS00081">
    <property type="entry name" value="LIPOXYGENASE_2"/>
    <property type="match status" value="1"/>
</dbReference>